<proteinExistence type="predicted"/>
<evidence type="ECO:0000259" key="3">
    <source>
        <dbReference type="PROSITE" id="PS50600"/>
    </source>
</evidence>
<dbReference type="GO" id="GO:0006508">
    <property type="term" value="P:proteolysis"/>
    <property type="evidence" value="ECO:0007669"/>
    <property type="project" value="UniProtKB-KW"/>
</dbReference>
<evidence type="ECO:0000313" key="4">
    <source>
        <dbReference type="EMBL" id="QBK89082.1"/>
    </source>
</evidence>
<sequence length="293" mass="34599">MVKTKPEVKPKEQRCAPDKIFENNSCIPLHVLVEMAKAYNRKFKNSPIKLYRDVEILNPGKYKEYLVKQFGRDNILGKVCNDQLCWILEGKDFIKNMKKKEKQELLKQTFRPKGPEGKFDWLSTYNIDNVMKQYEKKYPEFKYLGAVPIDFDDLPQYGIKNLDFDDLLKKGKSKLGLIFNLDEHDKSGSHWVALYADISKGEIYFFDSYGTNPEKRIRKFMRRINNYCIKKLKKRHIIIERANTVQHQQGGNACGVYSLNFIIQILEGTSFDEIINQKTRDKEMNIHRQIYFT</sequence>
<gene>
    <name evidence="4" type="ORF">LCMiAC02_01750</name>
</gene>
<dbReference type="PROSITE" id="PS50600">
    <property type="entry name" value="ULP_PROTEASE"/>
    <property type="match status" value="1"/>
</dbReference>
<dbReference type="InterPro" id="IPR038765">
    <property type="entry name" value="Papain-like_cys_pep_sf"/>
</dbReference>
<dbReference type="InterPro" id="IPR003653">
    <property type="entry name" value="Peptidase_C48_C"/>
</dbReference>
<organism evidence="4">
    <name type="scientific">Mimivirus LCMiAC02</name>
    <dbReference type="NCBI Taxonomy" id="2506609"/>
    <lineage>
        <taxon>Viruses</taxon>
        <taxon>Varidnaviria</taxon>
        <taxon>Bamfordvirae</taxon>
        <taxon>Nucleocytoviricota</taxon>
        <taxon>Megaviricetes</taxon>
        <taxon>Imitervirales</taxon>
        <taxon>Mimiviridae</taxon>
        <taxon>Klosneuvirinae</taxon>
    </lineage>
</organism>
<keyword evidence="1 4" id="KW-0645">Protease</keyword>
<dbReference type="SUPFAM" id="SSF54001">
    <property type="entry name" value="Cysteine proteinases"/>
    <property type="match status" value="1"/>
</dbReference>
<accession>A0A481Z0Q2</accession>
<evidence type="ECO:0000256" key="2">
    <source>
        <dbReference type="ARBA" id="ARBA00022801"/>
    </source>
</evidence>
<reference evidence="4" key="1">
    <citation type="journal article" date="2019" name="MBio">
        <title>Virus Genomes from Deep Sea Sediments Expand the Ocean Megavirome and Support Independent Origins of Viral Gigantism.</title>
        <authorList>
            <person name="Backstrom D."/>
            <person name="Yutin N."/>
            <person name="Jorgensen S.L."/>
            <person name="Dharamshi J."/>
            <person name="Homa F."/>
            <person name="Zaremba-Niedwiedzka K."/>
            <person name="Spang A."/>
            <person name="Wolf Y.I."/>
            <person name="Koonin E.V."/>
            <person name="Ettema T.J."/>
        </authorList>
    </citation>
    <scope>NUCLEOTIDE SEQUENCE</scope>
</reference>
<evidence type="ECO:0000256" key="1">
    <source>
        <dbReference type="ARBA" id="ARBA00022670"/>
    </source>
</evidence>
<name>A0A481Z0Q2_9VIRU</name>
<dbReference type="Pfam" id="PF02902">
    <property type="entry name" value="Peptidase_C48"/>
    <property type="match status" value="1"/>
</dbReference>
<feature type="domain" description="Ubiquitin-like protease family profile" evidence="3">
    <location>
        <begin position="95"/>
        <end position="265"/>
    </location>
</feature>
<dbReference type="GO" id="GO:0008234">
    <property type="term" value="F:cysteine-type peptidase activity"/>
    <property type="evidence" value="ECO:0007669"/>
    <property type="project" value="InterPro"/>
</dbReference>
<protein>
    <submittedName>
        <fullName evidence="4">Ulp1 protease</fullName>
    </submittedName>
</protein>
<dbReference type="EMBL" id="MK500407">
    <property type="protein sequence ID" value="QBK89082.1"/>
    <property type="molecule type" value="Genomic_DNA"/>
</dbReference>
<keyword evidence="2" id="KW-0378">Hydrolase</keyword>
<dbReference type="Gene3D" id="3.40.395.10">
    <property type="entry name" value="Adenoviral Proteinase, Chain A"/>
    <property type="match status" value="1"/>
</dbReference>